<reference evidence="3" key="1">
    <citation type="submission" date="2015-05" db="EMBL/GenBank/DDBJ databases">
        <authorList>
            <person name="Fogelqvist Johan"/>
        </authorList>
    </citation>
    <scope>NUCLEOTIDE SEQUENCE [LARGE SCALE GENOMIC DNA]</scope>
</reference>
<feature type="non-terminal residue" evidence="2">
    <location>
        <position position="1"/>
    </location>
</feature>
<feature type="region of interest" description="Disordered" evidence="1">
    <location>
        <begin position="29"/>
        <end position="53"/>
    </location>
</feature>
<gene>
    <name evidence="2" type="ORF">BN1723_019572</name>
</gene>
<organism evidence="2 3">
    <name type="scientific">Verticillium longisporum</name>
    <name type="common">Verticillium dahliae var. longisporum</name>
    <dbReference type="NCBI Taxonomy" id="100787"/>
    <lineage>
        <taxon>Eukaryota</taxon>
        <taxon>Fungi</taxon>
        <taxon>Dikarya</taxon>
        <taxon>Ascomycota</taxon>
        <taxon>Pezizomycotina</taxon>
        <taxon>Sordariomycetes</taxon>
        <taxon>Hypocreomycetidae</taxon>
        <taxon>Glomerellales</taxon>
        <taxon>Plectosphaerellaceae</taxon>
        <taxon>Verticillium</taxon>
    </lineage>
</organism>
<accession>A0A0G4NEL0</accession>
<protein>
    <submittedName>
        <fullName evidence="2">Uncharacterized protein</fullName>
    </submittedName>
</protein>
<dbReference type="Proteomes" id="UP000045706">
    <property type="component" value="Unassembled WGS sequence"/>
</dbReference>
<sequence length="53" mass="5770">SHALPLRRGTGFHRARPAPVAACHVHRVSRRPDQLVPRPPVHGGSQHPGGTHF</sequence>
<dbReference type="AlphaFoldDB" id="A0A0G4NEL0"/>
<dbReference type="EMBL" id="CVQI01034346">
    <property type="protein sequence ID" value="CRK44834.1"/>
    <property type="molecule type" value="Genomic_DNA"/>
</dbReference>
<proteinExistence type="predicted"/>
<evidence type="ECO:0000313" key="3">
    <source>
        <dbReference type="Proteomes" id="UP000045706"/>
    </source>
</evidence>
<evidence type="ECO:0000313" key="2">
    <source>
        <dbReference type="EMBL" id="CRK44834.1"/>
    </source>
</evidence>
<evidence type="ECO:0000256" key="1">
    <source>
        <dbReference type="SAM" id="MobiDB-lite"/>
    </source>
</evidence>
<name>A0A0G4NEL0_VERLO</name>